<dbReference type="OrthoDB" id="391137at2759"/>
<protein>
    <submittedName>
        <fullName evidence="5">Vacuolar protein sorting-associate Vta1 N-terminal</fullName>
    </submittedName>
</protein>
<dbReference type="RefSeq" id="XP_056483419.1">
    <property type="nucleotide sequence ID" value="XM_056637389.1"/>
</dbReference>
<dbReference type="GO" id="GO:0005771">
    <property type="term" value="C:multivesicular body"/>
    <property type="evidence" value="ECO:0007669"/>
    <property type="project" value="TreeGrafter"/>
</dbReference>
<dbReference type="InterPro" id="IPR023175">
    <property type="entry name" value="Vta1/CALS_N_sf"/>
</dbReference>
<dbReference type="InterPro" id="IPR039431">
    <property type="entry name" value="Vta1/CALS_N"/>
</dbReference>
<gene>
    <name evidence="5" type="ORF">N7509_012752</name>
</gene>
<organism evidence="5 6">
    <name type="scientific">Penicillium cosmopolitanum</name>
    <dbReference type="NCBI Taxonomy" id="1131564"/>
    <lineage>
        <taxon>Eukaryota</taxon>
        <taxon>Fungi</taxon>
        <taxon>Dikarya</taxon>
        <taxon>Ascomycota</taxon>
        <taxon>Pezizomycotina</taxon>
        <taxon>Eurotiomycetes</taxon>
        <taxon>Eurotiomycetidae</taxon>
        <taxon>Eurotiales</taxon>
        <taxon>Aspergillaceae</taxon>
        <taxon>Penicillium</taxon>
    </lineage>
</organism>
<dbReference type="GO" id="GO:0032511">
    <property type="term" value="P:late endosome to vacuole transport via multivesicular body sorting pathway"/>
    <property type="evidence" value="ECO:0007669"/>
    <property type="project" value="InterPro"/>
</dbReference>
<accession>A0A9W9SNJ1</accession>
<dbReference type="PANTHER" id="PTHR46009:SF1">
    <property type="entry name" value="VACUOLAR PROTEIN SORTING-ASSOCIATED PROTEIN VTA1 HOMOLOG"/>
    <property type="match status" value="1"/>
</dbReference>
<evidence type="ECO:0000313" key="5">
    <source>
        <dbReference type="EMBL" id="KAJ5379633.1"/>
    </source>
</evidence>
<comment type="caution">
    <text evidence="5">The sequence shown here is derived from an EMBL/GenBank/DDBJ whole genome shotgun (WGS) entry which is preliminary data.</text>
</comment>
<evidence type="ECO:0000259" key="4">
    <source>
        <dbReference type="Pfam" id="PF04652"/>
    </source>
</evidence>
<dbReference type="InterPro" id="IPR044538">
    <property type="entry name" value="Vta1-like"/>
</dbReference>
<evidence type="ECO:0000313" key="6">
    <source>
        <dbReference type="Proteomes" id="UP001147747"/>
    </source>
</evidence>
<feature type="compositionally biased region" description="Polar residues" evidence="3">
    <location>
        <begin position="170"/>
        <end position="192"/>
    </location>
</feature>
<evidence type="ECO:0000256" key="2">
    <source>
        <dbReference type="ARBA" id="ARBA00023136"/>
    </source>
</evidence>
<feature type="region of interest" description="Disordered" evidence="3">
    <location>
        <begin position="118"/>
        <end position="192"/>
    </location>
</feature>
<dbReference type="AlphaFoldDB" id="A0A9W9SNJ1"/>
<name>A0A9W9SNJ1_9EURO</name>
<dbReference type="Proteomes" id="UP001147747">
    <property type="component" value="Unassembled WGS sequence"/>
</dbReference>
<comment type="subcellular location">
    <subcellularLocation>
        <location evidence="1">Endomembrane system</location>
    </subcellularLocation>
</comment>
<keyword evidence="2" id="KW-0472">Membrane</keyword>
<reference evidence="5" key="2">
    <citation type="journal article" date="2023" name="IMA Fungus">
        <title>Comparative genomic study of the Penicillium genus elucidates a diverse pangenome and 15 lateral gene transfer events.</title>
        <authorList>
            <person name="Petersen C."/>
            <person name="Sorensen T."/>
            <person name="Nielsen M.R."/>
            <person name="Sondergaard T.E."/>
            <person name="Sorensen J.L."/>
            <person name="Fitzpatrick D.A."/>
            <person name="Frisvad J.C."/>
            <person name="Nielsen K.L."/>
        </authorList>
    </citation>
    <scope>NUCLEOTIDE SEQUENCE</scope>
    <source>
        <strain evidence="5">IBT 29677</strain>
    </source>
</reference>
<evidence type="ECO:0000256" key="3">
    <source>
        <dbReference type="SAM" id="MobiDB-lite"/>
    </source>
</evidence>
<dbReference type="GeneID" id="81376369"/>
<feature type="domain" description="Vta1/callose synthase N-terminal" evidence="4">
    <location>
        <begin position="2"/>
        <end position="113"/>
    </location>
</feature>
<evidence type="ECO:0000256" key="1">
    <source>
        <dbReference type="ARBA" id="ARBA00004308"/>
    </source>
</evidence>
<dbReference type="Pfam" id="PF04652">
    <property type="entry name" value="Vta1"/>
    <property type="match status" value="1"/>
</dbReference>
<proteinExistence type="predicted"/>
<dbReference type="PANTHER" id="PTHR46009">
    <property type="entry name" value="VACUOLAR PROTEIN SORTING-ASSOCIATED PROTEIN VTA1 HOMOLOG"/>
    <property type="match status" value="1"/>
</dbReference>
<dbReference type="Gene3D" id="1.25.40.270">
    <property type="entry name" value="Vacuolar protein sorting-associated protein vta1"/>
    <property type="match status" value="1"/>
</dbReference>
<keyword evidence="6" id="KW-1185">Reference proteome</keyword>
<dbReference type="EMBL" id="JAPZBU010000011">
    <property type="protein sequence ID" value="KAJ5379633.1"/>
    <property type="molecule type" value="Genomic_DNA"/>
</dbReference>
<reference evidence="5" key="1">
    <citation type="submission" date="2022-12" db="EMBL/GenBank/DDBJ databases">
        <authorList>
            <person name="Petersen C."/>
        </authorList>
    </citation>
    <scope>NUCLEOTIDE SEQUENCE</scope>
    <source>
        <strain evidence="5">IBT 29677</strain>
    </source>
</reference>
<sequence>MRAAQIEKAKPVIAYWCKFHIVNQIIGRGLHNSNDEIRIYIMNLVDKLEQFKSEHSSDELVVDSVAASALVKRFGQTADKFQAATLFLELRQIWGALDPEIAGWIKFRKYHANGKDLNATNPVPEVEEQESIASPEGRTFDGSVAEESSPSREPPIEDISEESDHLTGRELTQQLSLDESLHTSRASSLQWPPATSNYDNSFVLGDIPGSPARTKDISNPQLEDLELSSFLGTIGNSSSVPNLPGIPGASTLSGADALRILHPFPPPAICSSVAVPAPASFDEPSGTSSLILYPAIVPSGPPTVLRVSLAHLLTGPPSQPSQSVDEQSTFLAQKHAHWAFPVLTFDQVDTIIKDIKNSLRHLGAAC</sequence>